<name>A0A1X7TCQ9_AMPQE</name>
<feature type="transmembrane region" description="Helical" evidence="2">
    <location>
        <begin position="225"/>
        <end position="245"/>
    </location>
</feature>
<dbReference type="OrthoDB" id="8904098at2759"/>
<dbReference type="InParanoid" id="A0A1X7TCQ9"/>
<keyword evidence="2" id="KW-0812">Transmembrane</keyword>
<feature type="transmembrane region" description="Helical" evidence="2">
    <location>
        <begin position="59"/>
        <end position="77"/>
    </location>
</feature>
<dbReference type="EnsemblMetazoa" id="Aqu2.1.12354_001">
    <property type="protein sequence ID" value="Aqu2.1.12354_001"/>
    <property type="gene ID" value="Aqu2.1.12354"/>
</dbReference>
<dbReference type="PANTHER" id="PTHR11654">
    <property type="entry name" value="OLIGOPEPTIDE TRANSPORTER-RELATED"/>
    <property type="match status" value="1"/>
</dbReference>
<sequence>MNPLKVISSVLCFALKNKYPLKRSALTYWEDTGPSRINSGKAKYGGPFLEKDVESVKTFFSLFFIVAVITMVAFPYQNFGRFERNEKSLLRCFVYKTYFISYCIKLAAIPLYLCIIKPSCSSRIRLTMLQRIGIGITISLISKFGYIMLDLFITYPPYKNNGESVCLLKPELNETMTNNNMHDLLNSYMEVFTIIKSISGIGYLFAVPGCFEFMIAQVPHSMRGLLIGSWSCFIGFYQIAGWMMVKPFEATSEYLIPSCELCTDNELLCVNRLFY</sequence>
<protein>
    <submittedName>
        <fullName evidence="3">Uncharacterized protein</fullName>
    </submittedName>
</protein>
<keyword evidence="2" id="KW-1133">Transmembrane helix</keyword>
<evidence type="ECO:0000256" key="1">
    <source>
        <dbReference type="ARBA" id="ARBA00022856"/>
    </source>
</evidence>
<dbReference type="Gene3D" id="1.20.1250.20">
    <property type="entry name" value="MFS general substrate transporter like domains"/>
    <property type="match status" value="1"/>
</dbReference>
<reference evidence="3" key="1">
    <citation type="submission" date="2017-05" db="UniProtKB">
        <authorList>
            <consortium name="EnsemblMetazoa"/>
        </authorList>
    </citation>
    <scope>IDENTIFICATION</scope>
</reference>
<dbReference type="InterPro" id="IPR036259">
    <property type="entry name" value="MFS_trans_sf"/>
</dbReference>
<keyword evidence="2" id="KW-0472">Membrane</keyword>
<keyword evidence="1" id="KW-0653">Protein transport</keyword>
<organism evidence="3">
    <name type="scientific">Amphimedon queenslandica</name>
    <name type="common">Sponge</name>
    <dbReference type="NCBI Taxonomy" id="400682"/>
    <lineage>
        <taxon>Eukaryota</taxon>
        <taxon>Metazoa</taxon>
        <taxon>Porifera</taxon>
        <taxon>Demospongiae</taxon>
        <taxon>Heteroscleromorpha</taxon>
        <taxon>Haplosclerida</taxon>
        <taxon>Niphatidae</taxon>
        <taxon>Amphimedon</taxon>
    </lineage>
</organism>
<dbReference type="AlphaFoldDB" id="A0A1X7TCQ9"/>
<feature type="transmembrane region" description="Helical" evidence="2">
    <location>
        <begin position="128"/>
        <end position="149"/>
    </location>
</feature>
<feature type="transmembrane region" description="Helical" evidence="2">
    <location>
        <begin position="97"/>
        <end position="116"/>
    </location>
</feature>
<dbReference type="GO" id="GO:0015833">
    <property type="term" value="P:peptide transport"/>
    <property type="evidence" value="ECO:0007669"/>
    <property type="project" value="UniProtKB-KW"/>
</dbReference>
<evidence type="ECO:0000256" key="2">
    <source>
        <dbReference type="SAM" id="Phobius"/>
    </source>
</evidence>
<evidence type="ECO:0000313" key="3">
    <source>
        <dbReference type="EnsemblMetazoa" id="Aqu2.1.12354_001"/>
    </source>
</evidence>
<proteinExistence type="predicted"/>
<keyword evidence="1" id="KW-0813">Transport</keyword>
<accession>A0A1X7TCQ9</accession>
<feature type="transmembrane region" description="Helical" evidence="2">
    <location>
        <begin position="191"/>
        <end position="213"/>
    </location>
</feature>
<keyword evidence="1" id="KW-0571">Peptide transport</keyword>